<feature type="compositionally biased region" description="Basic and acidic residues" evidence="6">
    <location>
        <begin position="357"/>
        <end position="386"/>
    </location>
</feature>
<dbReference type="OrthoDB" id="1731724at2759"/>
<feature type="domain" description="VWFA" evidence="7">
    <location>
        <begin position="5"/>
        <end position="196"/>
    </location>
</feature>
<dbReference type="InterPro" id="IPR002035">
    <property type="entry name" value="VWF_A"/>
</dbReference>
<proteinExistence type="inferred from homology"/>
<dbReference type="Gene3D" id="1.10.287.3990">
    <property type="match status" value="1"/>
</dbReference>
<dbReference type="AlphaFoldDB" id="A0A7R9GA61"/>
<keyword evidence="4" id="KW-0647">Proteasome</keyword>
<keyword evidence="9" id="KW-1185">Reference proteome</keyword>
<dbReference type="PANTHER" id="PTHR10223:SF0">
    <property type="entry name" value="26S PROTEASOME NON-ATPASE REGULATORY SUBUNIT 4"/>
    <property type="match status" value="1"/>
</dbReference>
<dbReference type="InterPro" id="IPR027040">
    <property type="entry name" value="PSMD4"/>
</dbReference>
<evidence type="ECO:0000256" key="3">
    <source>
        <dbReference type="ARBA" id="ARBA00022737"/>
    </source>
</evidence>
<dbReference type="Proteomes" id="UP000678499">
    <property type="component" value="Unassembled WGS sequence"/>
</dbReference>
<evidence type="ECO:0000259" key="7">
    <source>
        <dbReference type="PROSITE" id="PS50234"/>
    </source>
</evidence>
<feature type="compositionally biased region" description="Basic and acidic residues" evidence="6">
    <location>
        <begin position="239"/>
        <end position="251"/>
    </location>
</feature>
<dbReference type="EMBL" id="CAJPEX010000107">
    <property type="protein sequence ID" value="CAG0913355.1"/>
    <property type="molecule type" value="Genomic_DNA"/>
</dbReference>
<reference evidence="8" key="1">
    <citation type="submission" date="2020-11" db="EMBL/GenBank/DDBJ databases">
        <authorList>
            <person name="Tran Van P."/>
        </authorList>
    </citation>
    <scope>NUCLEOTIDE SEQUENCE</scope>
</reference>
<dbReference type="GO" id="GO:0043161">
    <property type="term" value="P:proteasome-mediated ubiquitin-dependent protein catabolic process"/>
    <property type="evidence" value="ECO:0007669"/>
    <property type="project" value="TreeGrafter"/>
</dbReference>
<dbReference type="Gene3D" id="3.40.50.410">
    <property type="entry name" value="von Willebrand factor, type A domain"/>
    <property type="match status" value="1"/>
</dbReference>
<dbReference type="GO" id="GO:0031593">
    <property type="term" value="F:polyubiquitin modification-dependent protein binding"/>
    <property type="evidence" value="ECO:0007669"/>
    <property type="project" value="TreeGrafter"/>
</dbReference>
<evidence type="ECO:0000313" key="9">
    <source>
        <dbReference type="Proteomes" id="UP000678499"/>
    </source>
</evidence>
<accession>A0A7R9GA61</accession>
<dbReference type="CDD" id="cd22297">
    <property type="entry name" value="PSMD4_RAZUL"/>
    <property type="match status" value="1"/>
</dbReference>
<evidence type="ECO:0000256" key="2">
    <source>
        <dbReference type="ARBA" id="ARBA00014934"/>
    </source>
</evidence>
<dbReference type="Pfam" id="PF13519">
    <property type="entry name" value="VWA_2"/>
    <property type="match status" value="1"/>
</dbReference>
<sequence length="454" mass="48448">MVLESTVICVDNSDFMRNGDFSPSRLQAQQDAVNLLCNAKTRSNPENNVALVTLANSSEVLTTLTTDVGKVMAKLQQVQPKGEVNFLTGVRIAHLALRHRQGRNHRMRIIVFVGSPLKVTPPELSQLAKKLKKEKVNVDIVNFGEETVASSSQQDDNSDLLQAFIEELRGKDGSGSHLATLVGGCDLVDSLARSAIVKGEDGSGASAAAAAGGSSGGGFEFGVDPNEDPELAMALRVSMEEQRQRQEREARAAAAAAPTTAPVPGESRPANTSESWMLMRVGCGMMGLKRVILLNYVFFSAEEENMLVQAITGAASLDSHPAASGSSGSVGIPDFGSMSEEDQLAYAIQVSMQEAQEENKSKKKTKEDDATPGKKPDEKEKRKGGGEDQVMEVDTEEDLSAVVQDAEFLESVLGTLPGVNVQSDAVQSVVGELAGRSQERKPSEGEEGKKTEKK</sequence>
<dbReference type="FunFam" id="3.40.50.410:FF:000005">
    <property type="entry name" value="26S proteasome non-ATPase regulatory subunit 4"/>
    <property type="match status" value="1"/>
</dbReference>
<gene>
    <name evidence="8" type="ORF">NMOB1V02_LOCUS1102</name>
</gene>
<dbReference type="EMBL" id="OA882144">
    <property type="protein sequence ID" value="CAD7273203.1"/>
    <property type="molecule type" value="Genomic_DNA"/>
</dbReference>
<dbReference type="InterPro" id="IPR036465">
    <property type="entry name" value="vWFA_dom_sf"/>
</dbReference>
<dbReference type="GO" id="GO:0005829">
    <property type="term" value="C:cytosol"/>
    <property type="evidence" value="ECO:0007669"/>
    <property type="project" value="TreeGrafter"/>
</dbReference>
<dbReference type="Pfam" id="PF02809">
    <property type="entry name" value="UIM"/>
    <property type="match status" value="2"/>
</dbReference>
<evidence type="ECO:0000256" key="1">
    <source>
        <dbReference type="ARBA" id="ARBA00005574"/>
    </source>
</evidence>
<dbReference type="SMART" id="SM00327">
    <property type="entry name" value="VWA"/>
    <property type="match status" value="1"/>
</dbReference>
<evidence type="ECO:0000256" key="4">
    <source>
        <dbReference type="ARBA" id="ARBA00022942"/>
    </source>
</evidence>
<organism evidence="8">
    <name type="scientific">Notodromas monacha</name>
    <dbReference type="NCBI Taxonomy" id="399045"/>
    <lineage>
        <taxon>Eukaryota</taxon>
        <taxon>Metazoa</taxon>
        <taxon>Ecdysozoa</taxon>
        <taxon>Arthropoda</taxon>
        <taxon>Crustacea</taxon>
        <taxon>Oligostraca</taxon>
        <taxon>Ostracoda</taxon>
        <taxon>Podocopa</taxon>
        <taxon>Podocopida</taxon>
        <taxon>Cypridocopina</taxon>
        <taxon>Cypridoidea</taxon>
        <taxon>Cyprididae</taxon>
        <taxon>Notodromas</taxon>
    </lineage>
</organism>
<feature type="compositionally biased region" description="Basic and acidic residues" evidence="6">
    <location>
        <begin position="437"/>
        <end position="454"/>
    </location>
</feature>
<dbReference type="GO" id="GO:0008540">
    <property type="term" value="C:proteasome regulatory particle, base subcomplex"/>
    <property type="evidence" value="ECO:0007669"/>
    <property type="project" value="TreeGrafter"/>
</dbReference>
<dbReference type="InterPro" id="IPR003903">
    <property type="entry name" value="UIM_dom"/>
</dbReference>
<dbReference type="InterPro" id="IPR049590">
    <property type="entry name" value="PSMD4_RAZUL-like"/>
</dbReference>
<evidence type="ECO:0000256" key="5">
    <source>
        <dbReference type="ARBA" id="ARBA00044341"/>
    </source>
</evidence>
<dbReference type="PROSITE" id="PS50234">
    <property type="entry name" value="VWFA"/>
    <property type="match status" value="1"/>
</dbReference>
<evidence type="ECO:0000313" key="8">
    <source>
        <dbReference type="EMBL" id="CAD7273203.1"/>
    </source>
</evidence>
<name>A0A7R9GA61_9CRUS</name>
<feature type="region of interest" description="Disordered" evidence="6">
    <location>
        <begin position="239"/>
        <end position="271"/>
    </location>
</feature>
<protein>
    <recommendedName>
        <fullName evidence="2">26S proteasome non-ATPase regulatory subunit 4</fullName>
    </recommendedName>
    <alternativeName>
        <fullName evidence="5">26S proteasome regulatory subunit RPN10</fullName>
    </alternativeName>
</protein>
<comment type="similarity">
    <text evidence="1">Belongs to the proteasome subunit S5A family.</text>
</comment>
<dbReference type="PROSITE" id="PS50330">
    <property type="entry name" value="UIM"/>
    <property type="match status" value="2"/>
</dbReference>
<feature type="region of interest" description="Disordered" evidence="6">
    <location>
        <begin position="353"/>
        <end position="397"/>
    </location>
</feature>
<evidence type="ECO:0000256" key="6">
    <source>
        <dbReference type="SAM" id="MobiDB-lite"/>
    </source>
</evidence>
<feature type="region of interest" description="Disordered" evidence="6">
    <location>
        <begin position="430"/>
        <end position="454"/>
    </location>
</feature>
<dbReference type="PANTHER" id="PTHR10223">
    <property type="entry name" value="26S PROTEASOME NON-ATPASE REGULATORY SUBUNIT 4"/>
    <property type="match status" value="1"/>
</dbReference>
<dbReference type="SUPFAM" id="SSF53300">
    <property type="entry name" value="vWA-like"/>
    <property type="match status" value="1"/>
</dbReference>
<keyword evidence="3" id="KW-0677">Repeat</keyword>
<dbReference type="SMART" id="SM00726">
    <property type="entry name" value="UIM"/>
    <property type="match status" value="2"/>
</dbReference>
<dbReference type="GO" id="GO:0005634">
    <property type="term" value="C:nucleus"/>
    <property type="evidence" value="ECO:0007669"/>
    <property type="project" value="TreeGrafter"/>
</dbReference>
<feature type="region of interest" description="Disordered" evidence="6">
    <location>
        <begin position="204"/>
        <end position="225"/>
    </location>
</feature>
<dbReference type="Gene3D" id="6.10.300.40">
    <property type="match status" value="1"/>
</dbReference>